<evidence type="ECO:0000256" key="12">
    <source>
        <dbReference type="ARBA" id="ARBA00022960"/>
    </source>
</evidence>
<feature type="region of interest" description="Pyrophosphorylase" evidence="20">
    <location>
        <begin position="1"/>
        <end position="234"/>
    </location>
</feature>
<dbReference type="AlphaFoldDB" id="A0A2T4Z232"/>
<dbReference type="Pfam" id="PF00132">
    <property type="entry name" value="Hexapep"/>
    <property type="match status" value="2"/>
</dbReference>
<keyword evidence="10 20" id="KW-0677">Repeat</keyword>
<feature type="binding site" evidence="20">
    <location>
        <position position="144"/>
    </location>
    <ligand>
        <name>UDP-N-acetyl-alpha-D-glucosamine</name>
        <dbReference type="ChEBI" id="CHEBI:57705"/>
    </ligand>
</feature>
<dbReference type="InterPro" id="IPR001451">
    <property type="entry name" value="Hexapep"/>
</dbReference>
<dbReference type="InterPro" id="IPR050065">
    <property type="entry name" value="GlmU-like"/>
</dbReference>
<dbReference type="PROSITE" id="PS00101">
    <property type="entry name" value="HEXAPEP_TRANSFERASES"/>
    <property type="match status" value="1"/>
</dbReference>
<dbReference type="CDD" id="cd02540">
    <property type="entry name" value="GT2_GlmU_N_bac"/>
    <property type="match status" value="1"/>
</dbReference>
<evidence type="ECO:0000256" key="6">
    <source>
        <dbReference type="ARBA" id="ARBA00022490"/>
    </source>
</evidence>
<evidence type="ECO:0000256" key="16">
    <source>
        <dbReference type="ARBA" id="ARBA00023316"/>
    </source>
</evidence>
<dbReference type="InterPro" id="IPR029044">
    <property type="entry name" value="Nucleotide-diphossugar_trans"/>
</dbReference>
<evidence type="ECO:0000256" key="15">
    <source>
        <dbReference type="ARBA" id="ARBA00023315"/>
    </source>
</evidence>
<keyword evidence="6 20" id="KW-0963">Cytoplasm</keyword>
<keyword evidence="11 20" id="KW-0460">Magnesium</keyword>
<sequence>MLHTMEKLYAVVLAAGKGTRMKSRKHKVLHPVCGKPIIDHIIDTLEAIGTADIVVIVGHDAEAVQSHLGNRVKFAPQDEQLGTAHAVMQAESFLSNKEGITLVLNGDHPLFTAETLSNLVQAHREGRSAATILTAELPDPSGYGRIIRWKDENVVGVVEHKDATPAEREITEVNTGTFCFDNRKLWKALSQVDNDNAQGEYYLPDVIRVLHADGEVIGARQMDDFEEAQGINNRVQLAQAEQTMRRRILEQLMMDGVTVVDPVSTFIEADVVVGADTVIEPGTYLRGNTRIGEGCVIGPQADLKDVEVGDEVTIRQSVIQESRVEDRVTVGPFAYIRPGSHLEEQSKVGCFVDLKKARLGKGSKIAHLAYVGDADVGEGVNVGCGALTVNYDGFNKHRTVIEDGAFIGCNVNLVAPVTIGKGAYVAAGSTVTDDVPAEALAIARERQTNKEDYMRTLTERLKKD</sequence>
<dbReference type="GO" id="GO:0000287">
    <property type="term" value="F:magnesium ion binding"/>
    <property type="evidence" value="ECO:0007669"/>
    <property type="project" value="UniProtKB-UniRule"/>
</dbReference>
<protein>
    <recommendedName>
        <fullName evidence="20">Bifunctional protein GlmU</fullName>
    </recommendedName>
    <domain>
        <recommendedName>
            <fullName evidence="20">UDP-N-acetylglucosamine pyrophosphorylase</fullName>
            <ecNumber evidence="20">2.7.7.23</ecNumber>
        </recommendedName>
        <alternativeName>
            <fullName evidence="20">N-acetylglucosamine-1-phosphate uridyltransferase</fullName>
        </alternativeName>
    </domain>
    <domain>
        <recommendedName>
            <fullName evidence="20">Glucosamine-1-phosphate N-acetyltransferase</fullName>
            <ecNumber evidence="20">2.3.1.157</ecNumber>
        </recommendedName>
    </domain>
</protein>
<evidence type="ECO:0000256" key="5">
    <source>
        <dbReference type="ARBA" id="ARBA00007947"/>
    </source>
</evidence>
<comment type="subcellular location">
    <subcellularLocation>
        <location evidence="1 20">Cytoplasm</location>
    </subcellularLocation>
</comment>
<feature type="binding site" evidence="20">
    <location>
        <position position="159"/>
    </location>
    <ligand>
        <name>UDP-N-acetyl-alpha-D-glucosamine</name>
        <dbReference type="ChEBI" id="CHEBI:57705"/>
    </ligand>
</feature>
<dbReference type="PANTHER" id="PTHR43584:SF3">
    <property type="entry name" value="BIFUNCTIONAL PROTEIN GLMU"/>
    <property type="match status" value="1"/>
</dbReference>
<feature type="binding site" evidence="20">
    <location>
        <position position="232"/>
    </location>
    <ligand>
        <name>UDP-N-acetyl-alpha-D-glucosamine</name>
        <dbReference type="ChEBI" id="CHEBI:57705"/>
    </ligand>
</feature>
<feature type="binding site" evidence="20">
    <location>
        <position position="232"/>
    </location>
    <ligand>
        <name>Mg(2+)</name>
        <dbReference type="ChEBI" id="CHEBI:18420"/>
    </ligand>
</feature>
<dbReference type="GO" id="GO:0019134">
    <property type="term" value="F:glucosamine-1-phosphate N-acetyltransferase activity"/>
    <property type="evidence" value="ECO:0007669"/>
    <property type="project" value="UniProtKB-UniRule"/>
</dbReference>
<feature type="binding site" evidence="20">
    <location>
        <position position="77"/>
    </location>
    <ligand>
        <name>UDP-N-acetyl-alpha-D-glucosamine</name>
        <dbReference type="ChEBI" id="CHEBI:57705"/>
    </ligand>
</feature>
<evidence type="ECO:0000256" key="1">
    <source>
        <dbReference type="ARBA" id="ARBA00004496"/>
    </source>
</evidence>
<evidence type="ECO:0000313" key="23">
    <source>
        <dbReference type="Proteomes" id="UP000241639"/>
    </source>
</evidence>
<evidence type="ECO:0000256" key="18">
    <source>
        <dbReference type="ARBA" id="ARBA00048493"/>
    </source>
</evidence>
<dbReference type="InterPro" id="IPR005882">
    <property type="entry name" value="Bifunctional_GlmU"/>
</dbReference>
<dbReference type="NCBIfam" id="TIGR01173">
    <property type="entry name" value="glmU"/>
    <property type="match status" value="1"/>
</dbReference>
<comment type="caution">
    <text evidence="20">Lacks conserved residue(s) required for the propagation of feature annotation.</text>
</comment>
<dbReference type="GO" id="GO:0016020">
    <property type="term" value="C:membrane"/>
    <property type="evidence" value="ECO:0007669"/>
    <property type="project" value="GOC"/>
</dbReference>
<comment type="function">
    <text evidence="19 20">Catalyzes the last two sequential reactions in the de novo biosynthetic pathway for UDP-N-acetylglucosamine (UDP-GlcNAc). The C-terminal domain catalyzes the transfer of acetyl group from acetyl coenzyme A to glucosamine-1-phosphate (GlcN-1-P) to produce N-acetylglucosamine-1-phosphate (GlcNAc-1-P), which is converted into UDP-GlcNAc by the transfer of uridine 5-monophosphate (from uridine 5-triphosphate), a reaction catalyzed by the N-terminal domain.</text>
</comment>
<dbReference type="HAMAP" id="MF_01631">
    <property type="entry name" value="GlmU"/>
    <property type="match status" value="1"/>
</dbReference>
<feature type="region of interest" description="Linker" evidence="20">
    <location>
        <begin position="235"/>
        <end position="255"/>
    </location>
</feature>
<dbReference type="GO" id="GO:0003977">
    <property type="term" value="F:UDP-N-acetylglucosamine diphosphorylase activity"/>
    <property type="evidence" value="ECO:0007669"/>
    <property type="project" value="UniProtKB-UniRule"/>
</dbReference>
<comment type="catalytic activity">
    <reaction evidence="17 20">
        <text>alpha-D-glucosamine 1-phosphate + acetyl-CoA = N-acetyl-alpha-D-glucosamine 1-phosphate + CoA + H(+)</text>
        <dbReference type="Rhea" id="RHEA:13725"/>
        <dbReference type="ChEBI" id="CHEBI:15378"/>
        <dbReference type="ChEBI" id="CHEBI:57287"/>
        <dbReference type="ChEBI" id="CHEBI:57288"/>
        <dbReference type="ChEBI" id="CHEBI:57776"/>
        <dbReference type="ChEBI" id="CHEBI:58516"/>
        <dbReference type="EC" id="2.3.1.157"/>
    </reaction>
</comment>
<dbReference type="EC" id="2.3.1.157" evidence="20"/>
<keyword evidence="12 20" id="KW-0133">Cell shape</keyword>
<keyword evidence="16 20" id="KW-0961">Cell wall biogenesis/degradation</keyword>
<dbReference type="Pfam" id="PF00483">
    <property type="entry name" value="NTP_transferase"/>
    <property type="match status" value="1"/>
</dbReference>
<dbReference type="SUPFAM" id="SSF51161">
    <property type="entry name" value="Trimeric LpxA-like enzymes"/>
    <property type="match status" value="1"/>
</dbReference>
<comment type="caution">
    <text evidence="22">The sequence shown here is derived from an EMBL/GenBank/DDBJ whole genome shotgun (WGS) entry which is preliminary data.</text>
</comment>
<dbReference type="GO" id="GO:0008360">
    <property type="term" value="P:regulation of cell shape"/>
    <property type="evidence" value="ECO:0007669"/>
    <property type="project" value="UniProtKB-KW"/>
</dbReference>
<evidence type="ECO:0000256" key="20">
    <source>
        <dbReference type="HAMAP-Rule" id="MF_01631"/>
    </source>
</evidence>
<dbReference type="UniPathway" id="UPA00113">
    <property type="reaction ID" value="UER00532"/>
</dbReference>
<evidence type="ECO:0000256" key="10">
    <source>
        <dbReference type="ARBA" id="ARBA00022737"/>
    </source>
</evidence>
<evidence type="ECO:0000259" key="21">
    <source>
        <dbReference type="Pfam" id="PF00483"/>
    </source>
</evidence>
<evidence type="ECO:0000256" key="14">
    <source>
        <dbReference type="ARBA" id="ARBA00023268"/>
    </source>
</evidence>
<comment type="pathway">
    <text evidence="20">Bacterial outer membrane biogenesis; LPS lipid A biosynthesis.</text>
</comment>
<proteinExistence type="inferred from homology"/>
<feature type="active site" description="Proton acceptor" evidence="20">
    <location>
        <position position="367"/>
    </location>
</feature>
<feature type="domain" description="Nucleotidyl transferase" evidence="21">
    <location>
        <begin position="10"/>
        <end position="221"/>
    </location>
</feature>
<dbReference type="Gene3D" id="2.160.10.10">
    <property type="entry name" value="Hexapeptide repeat proteins"/>
    <property type="match status" value="1"/>
</dbReference>
<evidence type="ECO:0000313" key="22">
    <source>
        <dbReference type="EMBL" id="PTM54823.1"/>
    </source>
</evidence>
<evidence type="ECO:0000256" key="19">
    <source>
        <dbReference type="ARBA" id="ARBA00049628"/>
    </source>
</evidence>
<name>A0A2T4Z232_9BACL</name>
<evidence type="ECO:0000256" key="11">
    <source>
        <dbReference type="ARBA" id="ARBA00022842"/>
    </source>
</evidence>
<dbReference type="InterPro" id="IPR018357">
    <property type="entry name" value="Hexapep_transf_CS"/>
</dbReference>
<dbReference type="SUPFAM" id="SSF53448">
    <property type="entry name" value="Nucleotide-diphospho-sugar transferases"/>
    <property type="match status" value="1"/>
</dbReference>
<comment type="pathway">
    <text evidence="3 20">Nucleotide-sugar biosynthesis; UDP-N-acetyl-alpha-D-glucosamine biosynthesis; UDP-N-acetyl-alpha-D-glucosamine from N-acetyl-alpha-D-glucosamine 1-phosphate: step 1/1.</text>
</comment>
<evidence type="ECO:0000256" key="8">
    <source>
        <dbReference type="ARBA" id="ARBA00022695"/>
    </source>
</evidence>
<evidence type="ECO:0000256" key="3">
    <source>
        <dbReference type="ARBA" id="ARBA00005208"/>
    </source>
</evidence>
<dbReference type="GO" id="GO:0000902">
    <property type="term" value="P:cell morphogenesis"/>
    <property type="evidence" value="ECO:0007669"/>
    <property type="project" value="UniProtKB-UniRule"/>
</dbReference>
<comment type="catalytic activity">
    <reaction evidence="18 20">
        <text>N-acetyl-alpha-D-glucosamine 1-phosphate + UTP + H(+) = UDP-N-acetyl-alpha-D-glucosamine + diphosphate</text>
        <dbReference type="Rhea" id="RHEA:13509"/>
        <dbReference type="ChEBI" id="CHEBI:15378"/>
        <dbReference type="ChEBI" id="CHEBI:33019"/>
        <dbReference type="ChEBI" id="CHEBI:46398"/>
        <dbReference type="ChEBI" id="CHEBI:57705"/>
        <dbReference type="ChEBI" id="CHEBI:57776"/>
        <dbReference type="EC" id="2.7.7.23"/>
    </reaction>
</comment>
<evidence type="ECO:0000256" key="4">
    <source>
        <dbReference type="ARBA" id="ARBA00007707"/>
    </source>
</evidence>
<dbReference type="PANTHER" id="PTHR43584">
    <property type="entry name" value="NUCLEOTIDYL TRANSFERASE"/>
    <property type="match status" value="1"/>
</dbReference>
<feature type="binding site" evidence="20">
    <location>
        <position position="107"/>
    </location>
    <ligand>
        <name>Mg(2+)</name>
        <dbReference type="ChEBI" id="CHEBI:18420"/>
    </ligand>
</feature>
<feature type="binding site" evidence="20">
    <location>
        <begin position="13"/>
        <end position="16"/>
    </location>
    <ligand>
        <name>UDP-N-acetyl-alpha-D-glucosamine</name>
        <dbReference type="ChEBI" id="CHEBI:57705"/>
    </ligand>
</feature>
<dbReference type="InterPro" id="IPR011004">
    <property type="entry name" value="Trimer_LpxA-like_sf"/>
</dbReference>
<dbReference type="GO" id="GO:0009245">
    <property type="term" value="P:lipid A biosynthetic process"/>
    <property type="evidence" value="ECO:0007669"/>
    <property type="project" value="UniProtKB-UniRule"/>
</dbReference>
<dbReference type="EC" id="2.7.7.23" evidence="20"/>
<evidence type="ECO:0000256" key="9">
    <source>
        <dbReference type="ARBA" id="ARBA00022723"/>
    </source>
</evidence>
<feature type="region of interest" description="N-acetyltransferase" evidence="20">
    <location>
        <begin position="256"/>
        <end position="464"/>
    </location>
</feature>
<keyword evidence="13 20" id="KW-0573">Peptidoglycan synthesis</keyword>
<keyword evidence="14 20" id="KW-0511">Multifunctional enzyme</keyword>
<dbReference type="InterPro" id="IPR005835">
    <property type="entry name" value="NTP_transferase_dom"/>
</dbReference>
<feature type="binding site" evidence="20">
    <location>
        <position position="444"/>
    </location>
    <ligand>
        <name>acetyl-CoA</name>
        <dbReference type="ChEBI" id="CHEBI:57288"/>
    </ligand>
</feature>
<feature type="binding site" evidence="20">
    <location>
        <position position="174"/>
    </location>
    <ligand>
        <name>UDP-N-acetyl-alpha-D-glucosamine</name>
        <dbReference type="ChEBI" id="CHEBI:57705"/>
    </ligand>
</feature>
<dbReference type="GO" id="GO:0009252">
    <property type="term" value="P:peptidoglycan biosynthetic process"/>
    <property type="evidence" value="ECO:0007669"/>
    <property type="project" value="UniProtKB-UniRule"/>
</dbReference>
<evidence type="ECO:0000256" key="7">
    <source>
        <dbReference type="ARBA" id="ARBA00022679"/>
    </source>
</evidence>
<keyword evidence="9 20" id="KW-0479">Metal-binding</keyword>
<organism evidence="22 23">
    <name type="scientific">Desmospora activa DSM 45169</name>
    <dbReference type="NCBI Taxonomy" id="1121389"/>
    <lineage>
        <taxon>Bacteria</taxon>
        <taxon>Bacillati</taxon>
        <taxon>Bacillota</taxon>
        <taxon>Bacilli</taxon>
        <taxon>Bacillales</taxon>
        <taxon>Thermoactinomycetaceae</taxon>
        <taxon>Desmospora</taxon>
    </lineage>
</organism>
<evidence type="ECO:0000256" key="13">
    <source>
        <dbReference type="ARBA" id="ARBA00022984"/>
    </source>
</evidence>
<dbReference type="InterPro" id="IPR038009">
    <property type="entry name" value="GlmU_C_LbH"/>
</dbReference>
<keyword evidence="7 20" id="KW-0808">Transferase</keyword>
<evidence type="ECO:0000256" key="2">
    <source>
        <dbReference type="ARBA" id="ARBA00005166"/>
    </source>
</evidence>
<comment type="similarity">
    <text evidence="5 20">In the N-terminal section; belongs to the N-acetylglucosamine-1-phosphate uridyltransferase family.</text>
</comment>
<dbReference type="GO" id="GO:0071555">
    <property type="term" value="P:cell wall organization"/>
    <property type="evidence" value="ECO:0007669"/>
    <property type="project" value="UniProtKB-KW"/>
</dbReference>
<feature type="binding site" evidence="20">
    <location>
        <position position="337"/>
    </location>
    <ligand>
        <name>UDP-N-acetyl-alpha-D-glucosamine</name>
        <dbReference type="ChEBI" id="CHEBI:57705"/>
    </ligand>
</feature>
<feature type="binding site" evidence="20">
    <location>
        <begin position="82"/>
        <end position="83"/>
    </location>
    <ligand>
        <name>UDP-N-acetyl-alpha-D-glucosamine</name>
        <dbReference type="ChEBI" id="CHEBI:57705"/>
    </ligand>
</feature>
<evidence type="ECO:0000256" key="17">
    <source>
        <dbReference type="ARBA" id="ARBA00048247"/>
    </source>
</evidence>
<dbReference type="GO" id="GO:0005737">
    <property type="term" value="C:cytoplasm"/>
    <property type="evidence" value="ECO:0007669"/>
    <property type="project" value="UniProtKB-SubCell"/>
</dbReference>
<dbReference type="EMBL" id="PZZP01000003">
    <property type="protein sequence ID" value="PTM54823.1"/>
    <property type="molecule type" value="Genomic_DNA"/>
</dbReference>
<comment type="subunit">
    <text evidence="20">Homotrimer.</text>
</comment>
<dbReference type="Proteomes" id="UP000241639">
    <property type="component" value="Unassembled WGS sequence"/>
</dbReference>
<dbReference type="CDD" id="cd03353">
    <property type="entry name" value="LbH_GlmU_C"/>
    <property type="match status" value="1"/>
</dbReference>
<comment type="pathway">
    <text evidence="2 20">Nucleotide-sugar biosynthesis; UDP-N-acetyl-alpha-D-glucosamine biosynthesis; N-acetyl-alpha-D-glucosamine 1-phosphate from alpha-D-glucosamine 6-phosphate (route II): step 2/2.</text>
</comment>
<feature type="binding site" evidence="20">
    <location>
        <position position="27"/>
    </location>
    <ligand>
        <name>UDP-N-acetyl-alpha-D-glucosamine</name>
        <dbReference type="ChEBI" id="CHEBI:57705"/>
    </ligand>
</feature>
<feature type="binding site" evidence="20">
    <location>
        <position position="427"/>
    </location>
    <ligand>
        <name>acetyl-CoA</name>
        <dbReference type="ChEBI" id="CHEBI:57288"/>
    </ligand>
</feature>
<dbReference type="UniPathway" id="UPA00973"/>
<dbReference type="GO" id="GO:0006048">
    <property type="term" value="P:UDP-N-acetylglucosamine biosynthetic process"/>
    <property type="evidence" value="ECO:0007669"/>
    <property type="project" value="UniProtKB-UniPathway"/>
</dbReference>
<feature type="binding site" evidence="20">
    <location>
        <position position="370"/>
    </location>
    <ligand>
        <name>UDP-N-acetyl-alpha-D-glucosamine</name>
        <dbReference type="ChEBI" id="CHEBI:57705"/>
    </ligand>
</feature>
<keyword evidence="23" id="KW-1185">Reference proteome</keyword>
<comment type="similarity">
    <text evidence="4 20">In the C-terminal section; belongs to the transferase hexapeptide repeat family.</text>
</comment>
<reference evidence="22 23" key="1">
    <citation type="submission" date="2018-04" db="EMBL/GenBank/DDBJ databases">
        <title>Genomic Encyclopedia of Archaeal and Bacterial Type Strains, Phase II (KMG-II): from individual species to whole genera.</title>
        <authorList>
            <person name="Goeker M."/>
        </authorList>
    </citation>
    <scope>NUCLEOTIDE SEQUENCE [LARGE SCALE GENOMIC DNA]</scope>
    <source>
        <strain evidence="22 23">DSM 45169</strain>
    </source>
</reference>
<keyword evidence="8 20" id="KW-0548">Nucleotidyltransferase</keyword>
<dbReference type="NCBIfam" id="NF010934">
    <property type="entry name" value="PRK14354.1"/>
    <property type="match status" value="1"/>
</dbReference>
<comment type="cofactor">
    <cofactor evidence="20">
        <name>Mg(2+)</name>
        <dbReference type="ChEBI" id="CHEBI:18420"/>
    </cofactor>
    <text evidence="20">Binds 1 Mg(2+) ion per subunit.</text>
</comment>
<feature type="binding site" evidence="20">
    <location>
        <position position="381"/>
    </location>
    <ligand>
        <name>UDP-N-acetyl-alpha-D-glucosamine</name>
        <dbReference type="ChEBI" id="CHEBI:57705"/>
    </ligand>
</feature>
<feature type="binding site" evidence="20">
    <location>
        <begin position="390"/>
        <end position="391"/>
    </location>
    <ligand>
        <name>acetyl-CoA</name>
        <dbReference type="ChEBI" id="CHEBI:57288"/>
    </ligand>
</feature>
<gene>
    <name evidence="20" type="primary">glmU</name>
    <name evidence="22" type="ORF">C8J48_3477</name>
</gene>
<dbReference type="Gene3D" id="3.90.550.10">
    <property type="entry name" value="Spore Coat Polysaccharide Biosynthesis Protein SpsA, Chain A"/>
    <property type="match status" value="1"/>
</dbReference>
<keyword evidence="15 20" id="KW-0012">Acyltransferase</keyword>
<accession>A0A2T4Z232</accession>
<feature type="binding site" evidence="20">
    <location>
        <position position="355"/>
    </location>
    <ligand>
        <name>UDP-N-acetyl-alpha-D-glucosamine</name>
        <dbReference type="ChEBI" id="CHEBI:57705"/>
    </ligand>
</feature>